<dbReference type="GO" id="GO:0006835">
    <property type="term" value="P:dicarboxylic acid transport"/>
    <property type="evidence" value="ECO:0007669"/>
    <property type="project" value="TreeGrafter"/>
</dbReference>
<keyword evidence="4 7" id="KW-0812">Transmembrane</keyword>
<dbReference type="PANTHER" id="PTHR42865:SF7">
    <property type="entry name" value="PROTON_GLUTAMATE-ASPARTATE SYMPORTER"/>
    <property type="match status" value="1"/>
</dbReference>
<feature type="transmembrane region" description="Helical" evidence="7">
    <location>
        <begin position="252"/>
        <end position="274"/>
    </location>
</feature>
<dbReference type="RefSeq" id="WP_068629977.1">
    <property type="nucleotide sequence ID" value="NZ_LSZQ01000041.1"/>
</dbReference>
<reference evidence="9" key="1">
    <citation type="submission" date="2016-02" db="EMBL/GenBank/DDBJ databases">
        <authorList>
            <person name="Sanders J.G."/>
            <person name="Lin J.Y."/>
            <person name="Wertz J.T."/>
            <person name="Russell J.A."/>
            <person name="Moreau C.S."/>
            <person name="Powell S."/>
        </authorList>
    </citation>
    <scope>NUCLEOTIDE SEQUENCE [LARGE SCALE GENOMIC DNA]</scope>
    <source>
        <strain evidence="9">CAG34</strain>
    </source>
</reference>
<keyword evidence="5 7" id="KW-1133">Transmembrane helix</keyword>
<evidence type="ECO:0000256" key="7">
    <source>
        <dbReference type="SAM" id="Phobius"/>
    </source>
</evidence>
<feature type="transmembrane region" description="Helical" evidence="7">
    <location>
        <begin position="181"/>
        <end position="200"/>
    </location>
</feature>
<dbReference type="GO" id="GO:0005886">
    <property type="term" value="C:plasma membrane"/>
    <property type="evidence" value="ECO:0007669"/>
    <property type="project" value="UniProtKB-SubCell"/>
</dbReference>
<dbReference type="PANTHER" id="PTHR42865">
    <property type="entry name" value="PROTON/GLUTAMATE-ASPARTATE SYMPORTER"/>
    <property type="match status" value="1"/>
</dbReference>
<dbReference type="PRINTS" id="PR00173">
    <property type="entry name" value="EDTRNSPORT"/>
</dbReference>
<evidence type="ECO:0000256" key="6">
    <source>
        <dbReference type="ARBA" id="ARBA00023136"/>
    </source>
</evidence>
<dbReference type="Pfam" id="PF00375">
    <property type="entry name" value="SDF"/>
    <property type="match status" value="1"/>
</dbReference>
<dbReference type="STRING" id="1548207.AXK11_05360"/>
<evidence type="ECO:0000313" key="9">
    <source>
        <dbReference type="Proteomes" id="UP000070058"/>
    </source>
</evidence>
<evidence type="ECO:0000256" key="4">
    <source>
        <dbReference type="ARBA" id="ARBA00022692"/>
    </source>
</evidence>
<feature type="transmembrane region" description="Helical" evidence="7">
    <location>
        <begin position="54"/>
        <end position="78"/>
    </location>
</feature>
<feature type="transmembrane region" description="Helical" evidence="7">
    <location>
        <begin position="388"/>
        <end position="409"/>
    </location>
</feature>
<feature type="transmembrane region" description="Helical" evidence="7">
    <location>
        <begin position="90"/>
        <end position="113"/>
    </location>
</feature>
<dbReference type="SUPFAM" id="SSF118215">
    <property type="entry name" value="Proton glutamate symport protein"/>
    <property type="match status" value="1"/>
</dbReference>
<dbReference type="EMBL" id="LSZQ01000041">
    <property type="protein sequence ID" value="KXU35948.1"/>
    <property type="molecule type" value="Genomic_DNA"/>
</dbReference>
<keyword evidence="9" id="KW-1185">Reference proteome</keyword>
<feature type="transmembrane region" description="Helical" evidence="7">
    <location>
        <begin position="12"/>
        <end position="34"/>
    </location>
</feature>
<dbReference type="GO" id="GO:0015293">
    <property type="term" value="F:symporter activity"/>
    <property type="evidence" value="ECO:0007669"/>
    <property type="project" value="UniProtKB-KW"/>
</dbReference>
<keyword evidence="3" id="KW-1003">Cell membrane</keyword>
<feature type="transmembrane region" description="Helical" evidence="7">
    <location>
        <begin position="221"/>
        <end position="240"/>
    </location>
</feature>
<evidence type="ECO:0000256" key="1">
    <source>
        <dbReference type="ARBA" id="ARBA00004651"/>
    </source>
</evidence>
<dbReference type="AlphaFoldDB" id="A0A139SN09"/>
<dbReference type="OrthoDB" id="9768885at2"/>
<evidence type="ECO:0000256" key="2">
    <source>
        <dbReference type="ARBA" id="ARBA00022448"/>
    </source>
</evidence>
<dbReference type="InterPro" id="IPR001991">
    <property type="entry name" value="Na-dicarboxylate_symporter"/>
</dbReference>
<protein>
    <submittedName>
        <fullName evidence="8">Sodium:dicarboxylate symporter</fullName>
    </submittedName>
</protein>
<evidence type="ECO:0000256" key="5">
    <source>
        <dbReference type="ARBA" id="ARBA00022989"/>
    </source>
</evidence>
<evidence type="ECO:0000256" key="3">
    <source>
        <dbReference type="ARBA" id="ARBA00022475"/>
    </source>
</evidence>
<accession>A0A139SN09</accession>
<organism evidence="8 9">
    <name type="scientific">Cephaloticoccus primus</name>
    <dbReference type="NCBI Taxonomy" id="1548207"/>
    <lineage>
        <taxon>Bacteria</taxon>
        <taxon>Pseudomonadati</taxon>
        <taxon>Verrucomicrobiota</taxon>
        <taxon>Opitutia</taxon>
        <taxon>Opitutales</taxon>
        <taxon>Opitutaceae</taxon>
        <taxon>Cephaloticoccus</taxon>
    </lineage>
</organism>
<comment type="caution">
    <text evidence="8">The sequence shown here is derived from an EMBL/GenBank/DDBJ whole genome shotgun (WGS) entry which is preliminary data.</text>
</comment>
<gene>
    <name evidence="8" type="ORF">AXK11_05360</name>
</gene>
<name>A0A139SN09_9BACT</name>
<dbReference type="Proteomes" id="UP000070058">
    <property type="component" value="Unassembled WGS sequence"/>
</dbReference>
<dbReference type="InterPro" id="IPR036458">
    <property type="entry name" value="Na:dicarbo_symporter_sf"/>
</dbReference>
<dbReference type="Gene3D" id="1.10.3860.10">
    <property type="entry name" value="Sodium:dicarboxylate symporter"/>
    <property type="match status" value="1"/>
</dbReference>
<proteinExistence type="predicted"/>
<sequence length="450" mass="48156">MGQKLKFWRWPLANQILSGLVFGILLGLAAGHWVDSAAGQARLDLWVTQLIQPLGRLFIRIIFMIVVPLIFSAIVLGVAEMGDVRKLGRVGLRSLWFTLLLSGTSVFVGITFVDVLKPGQHLGEETRHELLARYGADAEAHTVHLSSPDAPPLADTLLNLIPQNPLAEAVNAFAPNYTGGGLMSVMVFSLFFGVALALVPREKSAGLISVLQGTFEVCMRVIHFAMRLAPMGVTCLGFVMAETLGIEMVKSLGFYMGVVIAGLAFQQFVVYSLFLKFVGGYSPRLFFSRIKEVMLTAFSTSSSNATLPVSLRVGEENLKLPSRISRFVLTVGASANQNGTALYEGVTVLFLAQVFGVELTLAQQIVVTFMCIMTGLGTAGVPGGSLPLVVGVLVTLGIPGESIAIILGIDRLLDMCRSCLNVTGDLVCAVLVSRNEAPDEVPLAEAELAS</sequence>
<keyword evidence="6 7" id="KW-0472">Membrane</keyword>
<comment type="subcellular location">
    <subcellularLocation>
        <location evidence="1">Cell membrane</location>
        <topology evidence="1">Multi-pass membrane protein</topology>
    </subcellularLocation>
</comment>
<evidence type="ECO:0000313" key="8">
    <source>
        <dbReference type="EMBL" id="KXU35948.1"/>
    </source>
</evidence>
<keyword evidence="2" id="KW-0813">Transport</keyword>